<evidence type="ECO:0000259" key="2">
    <source>
        <dbReference type="PROSITE" id="PS50234"/>
    </source>
</evidence>
<feature type="signal peptide" evidence="1">
    <location>
        <begin position="1"/>
        <end position="15"/>
    </location>
</feature>
<sequence length="342" mass="38489">MGLFCKLFLLVICEAAVLPNIFASSKTKVIESFHVKSDIRYRFATTQIESVVRNTAPGAQEIVFDVTLPKEAFIVNFSMEIDGITYNGEVKEKSQAKKVYQEALDRGESAGHVRQTPRHSNMFDISTNVASGSAAKFTLTYQELLHKKFGIYEHEIHVNPGQVVDNFLIEIFIQENRPLTFVKTPTLRSGSLITNRIEADKRLTVVDRPSSGTAHITYKPTVTDQGTSGISARFVVEYGIDSNKKGEVMQTSDGYFVHFFSPQDYSPMPKDIVFVLDISGSMVGTKIEQLKQAMMTILDNLYPEDRFNILTFSFSVKPWQQTLVLATETMVIEAKKFVTSMY</sequence>
<proteinExistence type="predicted"/>
<evidence type="ECO:0008006" key="5">
    <source>
        <dbReference type="Google" id="ProtNLM"/>
    </source>
</evidence>
<dbReference type="InterPro" id="IPR036465">
    <property type="entry name" value="vWFA_dom_sf"/>
</dbReference>
<organism evidence="4">
    <name type="scientific">Arion vulgaris</name>
    <dbReference type="NCBI Taxonomy" id="1028688"/>
    <lineage>
        <taxon>Eukaryota</taxon>
        <taxon>Metazoa</taxon>
        <taxon>Spiralia</taxon>
        <taxon>Lophotrochozoa</taxon>
        <taxon>Mollusca</taxon>
        <taxon>Gastropoda</taxon>
        <taxon>Heterobranchia</taxon>
        <taxon>Euthyneura</taxon>
        <taxon>Panpulmonata</taxon>
        <taxon>Eupulmonata</taxon>
        <taxon>Stylommatophora</taxon>
        <taxon>Helicina</taxon>
        <taxon>Arionoidea</taxon>
        <taxon>Arionidae</taxon>
        <taxon>Arion</taxon>
    </lineage>
</organism>
<dbReference type="InterPro" id="IPR013694">
    <property type="entry name" value="VIT"/>
</dbReference>
<dbReference type="PANTHER" id="PTHR10338">
    <property type="entry name" value="INTER-ALPHA-TRYPSIN INHIBITOR HEAVY CHAIN FAMILY MEMBER"/>
    <property type="match status" value="1"/>
</dbReference>
<dbReference type="PANTHER" id="PTHR10338:SF108">
    <property type="entry name" value="INTER-ALPHA-TRYPSIN INHIBITOR HEAVY CHAIN H4-LIKE PROTEIN"/>
    <property type="match status" value="1"/>
</dbReference>
<dbReference type="PROSITE" id="PS50234">
    <property type="entry name" value="VWFA"/>
    <property type="match status" value="1"/>
</dbReference>
<dbReference type="Gene3D" id="3.40.50.410">
    <property type="entry name" value="von Willebrand factor, type A domain"/>
    <property type="match status" value="1"/>
</dbReference>
<dbReference type="EMBL" id="HACG01045111">
    <property type="protein sequence ID" value="CEK91976.1"/>
    <property type="molecule type" value="Transcribed_RNA"/>
</dbReference>
<evidence type="ECO:0000259" key="3">
    <source>
        <dbReference type="PROSITE" id="PS51468"/>
    </source>
</evidence>
<dbReference type="InterPro" id="IPR050934">
    <property type="entry name" value="ITIH"/>
</dbReference>
<evidence type="ECO:0000256" key="1">
    <source>
        <dbReference type="SAM" id="SignalP"/>
    </source>
</evidence>
<dbReference type="InterPro" id="IPR002035">
    <property type="entry name" value="VWF_A"/>
</dbReference>
<keyword evidence="1" id="KW-0732">Signal</keyword>
<protein>
    <recommendedName>
        <fullName evidence="5">VIT domain-containing protein</fullName>
    </recommendedName>
</protein>
<dbReference type="SUPFAM" id="SSF53300">
    <property type="entry name" value="vWA-like"/>
    <property type="match status" value="1"/>
</dbReference>
<feature type="domain" description="VIT" evidence="3">
    <location>
        <begin position="14"/>
        <end position="143"/>
    </location>
</feature>
<dbReference type="Pfam" id="PF00092">
    <property type="entry name" value="VWA"/>
    <property type="match status" value="1"/>
</dbReference>
<feature type="chain" id="PRO_5012158494" description="VIT domain-containing protein" evidence="1">
    <location>
        <begin position="16"/>
        <end position="342"/>
    </location>
</feature>
<dbReference type="Pfam" id="PF08487">
    <property type="entry name" value="VIT"/>
    <property type="match status" value="1"/>
</dbReference>
<evidence type="ECO:0000313" key="4">
    <source>
        <dbReference type="EMBL" id="CEK91976.1"/>
    </source>
</evidence>
<name>A0A0B7BI46_9EUPU</name>
<reference evidence="4" key="1">
    <citation type="submission" date="2014-12" db="EMBL/GenBank/DDBJ databases">
        <title>Insight into the proteome of Arion vulgaris.</title>
        <authorList>
            <person name="Aradska J."/>
            <person name="Bulat T."/>
            <person name="Smidak R."/>
            <person name="Sarate P."/>
            <person name="Gangsoo J."/>
            <person name="Sialana F."/>
            <person name="Bilban M."/>
            <person name="Lubec G."/>
        </authorList>
    </citation>
    <scope>NUCLEOTIDE SEQUENCE</scope>
    <source>
        <tissue evidence="4">Skin</tissue>
    </source>
</reference>
<feature type="domain" description="VWFA" evidence="2">
    <location>
        <begin position="271"/>
        <end position="313"/>
    </location>
</feature>
<dbReference type="AlphaFoldDB" id="A0A0B7BI46"/>
<feature type="non-terminal residue" evidence="4">
    <location>
        <position position="342"/>
    </location>
</feature>
<gene>
    <name evidence="4" type="primary">ORF185921</name>
</gene>
<dbReference type="PROSITE" id="PS51468">
    <property type="entry name" value="VIT"/>
    <property type="match status" value="1"/>
</dbReference>
<dbReference type="SMART" id="SM00609">
    <property type="entry name" value="VIT"/>
    <property type="match status" value="1"/>
</dbReference>
<accession>A0A0B7BI46</accession>